<evidence type="ECO:0000313" key="2">
    <source>
        <dbReference type="Proteomes" id="UP000604046"/>
    </source>
</evidence>
<dbReference type="AlphaFoldDB" id="A0A812V0L6"/>
<dbReference type="EMBL" id="CAJNDS010002790">
    <property type="protein sequence ID" value="CAE7598313.1"/>
    <property type="molecule type" value="Genomic_DNA"/>
</dbReference>
<proteinExistence type="predicted"/>
<sequence length="224" mass="24813">MPVQVVTAEELRLGMHLQELSDASHEQIEAVDLQGRGLLHHAALANDAECREAAASLAAWHFAMELNRNETVRKIQLVLKVRTVIRLTPRQPLELAEEATVDGVESLKALIEMGVPFDKHMGPGKLDDGSVVLVRTREADEEVGAEWQLALVRGLAGNNLTVKFHGTKETKVLIEQCEVAPTPLVLAEKLGQQVIYDLSVKLFGWPGVLEEDEIGFWDNRCARE</sequence>
<evidence type="ECO:0000313" key="1">
    <source>
        <dbReference type="EMBL" id="CAE7598313.1"/>
    </source>
</evidence>
<organism evidence="1 2">
    <name type="scientific">Symbiodinium natans</name>
    <dbReference type="NCBI Taxonomy" id="878477"/>
    <lineage>
        <taxon>Eukaryota</taxon>
        <taxon>Sar</taxon>
        <taxon>Alveolata</taxon>
        <taxon>Dinophyceae</taxon>
        <taxon>Suessiales</taxon>
        <taxon>Symbiodiniaceae</taxon>
        <taxon>Symbiodinium</taxon>
    </lineage>
</organism>
<protein>
    <submittedName>
        <fullName evidence="1">Ift122 protein</fullName>
    </submittedName>
</protein>
<name>A0A812V0L6_9DINO</name>
<comment type="caution">
    <text evidence="1">The sequence shown here is derived from an EMBL/GenBank/DDBJ whole genome shotgun (WGS) entry which is preliminary data.</text>
</comment>
<reference evidence="1" key="1">
    <citation type="submission" date="2021-02" db="EMBL/GenBank/DDBJ databases">
        <authorList>
            <person name="Dougan E. K."/>
            <person name="Rhodes N."/>
            <person name="Thang M."/>
            <person name="Chan C."/>
        </authorList>
    </citation>
    <scope>NUCLEOTIDE SEQUENCE</scope>
</reference>
<dbReference type="OrthoDB" id="487808at2759"/>
<keyword evidence="2" id="KW-1185">Reference proteome</keyword>
<accession>A0A812V0L6</accession>
<gene>
    <name evidence="1" type="primary">ift122</name>
    <name evidence="1" type="ORF">SNAT2548_LOCUS34043</name>
</gene>
<dbReference type="Proteomes" id="UP000604046">
    <property type="component" value="Unassembled WGS sequence"/>
</dbReference>